<dbReference type="Proteomes" id="UP000287394">
    <property type="component" value="Chromosome"/>
</dbReference>
<dbReference type="SUPFAM" id="SSF55073">
    <property type="entry name" value="Nucleotide cyclase"/>
    <property type="match status" value="1"/>
</dbReference>
<evidence type="ECO:0000256" key="2">
    <source>
        <dbReference type="SAM" id="Phobius"/>
    </source>
</evidence>
<feature type="compositionally biased region" description="Pro residues" evidence="1">
    <location>
        <begin position="57"/>
        <end position="73"/>
    </location>
</feature>
<proteinExistence type="predicted"/>
<dbReference type="InterPro" id="IPR043128">
    <property type="entry name" value="Rev_trsase/Diguanyl_cyclase"/>
</dbReference>
<dbReference type="AlphaFoldDB" id="A0A402D324"/>
<dbReference type="EMBL" id="AP025739">
    <property type="protein sequence ID" value="BDI28368.1"/>
    <property type="molecule type" value="Genomic_DNA"/>
</dbReference>
<dbReference type="CDD" id="cd01949">
    <property type="entry name" value="GGDEF"/>
    <property type="match status" value="1"/>
</dbReference>
<gene>
    <name evidence="3" type="ORF">CCAX7_004190</name>
</gene>
<reference evidence="3 4" key="1">
    <citation type="journal article" date="2019" name="Int. J. Syst. Evol. Microbiol.">
        <title>Capsulimonas corticalis gen. nov., sp. nov., an aerobic capsulated bacterium, of a novel bacterial order, Capsulimonadales ord. nov., of the class Armatimonadia of the phylum Armatimonadetes.</title>
        <authorList>
            <person name="Li J."/>
            <person name="Kudo C."/>
            <person name="Tonouchi A."/>
        </authorList>
    </citation>
    <scope>NUCLEOTIDE SEQUENCE [LARGE SCALE GENOMIC DNA]</scope>
    <source>
        <strain evidence="3 4">AX-7</strain>
    </source>
</reference>
<feature type="transmembrane region" description="Helical" evidence="2">
    <location>
        <begin position="83"/>
        <end position="101"/>
    </location>
</feature>
<keyword evidence="4" id="KW-1185">Reference proteome</keyword>
<dbReference type="NCBIfam" id="TIGR00254">
    <property type="entry name" value="GGDEF"/>
    <property type="match status" value="1"/>
</dbReference>
<keyword evidence="2" id="KW-0472">Membrane</keyword>
<feature type="region of interest" description="Disordered" evidence="1">
    <location>
        <begin position="53"/>
        <end position="73"/>
    </location>
</feature>
<dbReference type="RefSeq" id="WP_119323886.1">
    <property type="nucleotide sequence ID" value="NZ_AP025739.1"/>
</dbReference>
<dbReference type="GO" id="GO:0043709">
    <property type="term" value="P:cell adhesion involved in single-species biofilm formation"/>
    <property type="evidence" value="ECO:0007669"/>
    <property type="project" value="TreeGrafter"/>
</dbReference>
<protein>
    <submittedName>
        <fullName evidence="3">Uncharacterized protein</fullName>
    </submittedName>
</protein>
<dbReference type="PROSITE" id="PS50887">
    <property type="entry name" value="GGDEF"/>
    <property type="match status" value="1"/>
</dbReference>
<dbReference type="FunFam" id="3.30.70.270:FF:000001">
    <property type="entry name" value="Diguanylate cyclase domain protein"/>
    <property type="match status" value="1"/>
</dbReference>
<dbReference type="Pfam" id="PF00990">
    <property type="entry name" value="GGDEF"/>
    <property type="match status" value="1"/>
</dbReference>
<dbReference type="SMART" id="SM00267">
    <property type="entry name" value="GGDEF"/>
    <property type="match status" value="1"/>
</dbReference>
<keyword evidence="2" id="KW-0812">Transmembrane</keyword>
<name>A0A402D324_9BACT</name>
<feature type="transmembrane region" description="Helical" evidence="2">
    <location>
        <begin position="20"/>
        <end position="42"/>
    </location>
</feature>
<accession>A0A402D324</accession>
<evidence type="ECO:0000313" key="4">
    <source>
        <dbReference type="Proteomes" id="UP000287394"/>
    </source>
</evidence>
<dbReference type="OrthoDB" id="9803824at2"/>
<dbReference type="GO" id="GO:0005886">
    <property type="term" value="C:plasma membrane"/>
    <property type="evidence" value="ECO:0007669"/>
    <property type="project" value="TreeGrafter"/>
</dbReference>
<dbReference type="InterPro" id="IPR029787">
    <property type="entry name" value="Nucleotide_cyclase"/>
</dbReference>
<organism evidence="3 4">
    <name type="scientific">Capsulimonas corticalis</name>
    <dbReference type="NCBI Taxonomy" id="2219043"/>
    <lineage>
        <taxon>Bacteria</taxon>
        <taxon>Bacillati</taxon>
        <taxon>Armatimonadota</taxon>
        <taxon>Armatimonadia</taxon>
        <taxon>Capsulimonadales</taxon>
        <taxon>Capsulimonadaceae</taxon>
        <taxon>Capsulimonas</taxon>
    </lineage>
</organism>
<dbReference type="InterPro" id="IPR050469">
    <property type="entry name" value="Diguanylate_Cyclase"/>
</dbReference>
<dbReference type="KEGG" id="ccot:CCAX7_004190"/>
<dbReference type="PANTHER" id="PTHR45138:SF24">
    <property type="entry name" value="DIGUANYLATE CYCLASE DGCC-RELATED"/>
    <property type="match status" value="1"/>
</dbReference>
<dbReference type="GO" id="GO:1902201">
    <property type="term" value="P:negative regulation of bacterial-type flagellum-dependent cell motility"/>
    <property type="evidence" value="ECO:0007669"/>
    <property type="project" value="TreeGrafter"/>
</dbReference>
<evidence type="ECO:0000256" key="1">
    <source>
        <dbReference type="SAM" id="MobiDB-lite"/>
    </source>
</evidence>
<evidence type="ECO:0000313" key="3">
    <source>
        <dbReference type="EMBL" id="BDI28368.1"/>
    </source>
</evidence>
<dbReference type="GO" id="GO:0052621">
    <property type="term" value="F:diguanylate cyclase activity"/>
    <property type="evidence" value="ECO:0007669"/>
    <property type="project" value="TreeGrafter"/>
</dbReference>
<dbReference type="PANTHER" id="PTHR45138">
    <property type="entry name" value="REGULATORY COMPONENTS OF SENSORY TRANSDUCTION SYSTEM"/>
    <property type="match status" value="1"/>
</dbReference>
<sequence length="331" mass="36774">MKTNVRYYNFFSRFLFPKSYLAKFLLLAVIGMHGPMTIAMTWMHRSNYGAPGIPGGGMPPGPPPPAGVHPGPPPPMGTDFGPLWFIVFGAVFLFFALYALLQPISACSQSLRDYMEHGILPKLPTNGKDEAGLLMSDLQKTIVRLDTLLKEQEHRATRDALTGLANRSWSDARLKDDLPRAQATRVPACLAMIDLDHFKEINDRYGHEAGDQVLQQVGRILNEELRAGDWAARWGGDEFVVMLWNCDSAAAAQVLERIRARVRSAVWAFAAGVRPNLSASIGYCEYNTMDSAEQLFVKSDSALYASKLEGRDCVKAYNPRLQLISEKLRIA</sequence>
<dbReference type="Gene3D" id="3.30.70.270">
    <property type="match status" value="1"/>
</dbReference>
<dbReference type="InterPro" id="IPR000160">
    <property type="entry name" value="GGDEF_dom"/>
</dbReference>
<keyword evidence="2" id="KW-1133">Transmembrane helix</keyword>